<gene>
    <name evidence="2" type="ORF">Pan54_08970</name>
</gene>
<keyword evidence="3" id="KW-1185">Reference proteome</keyword>
<evidence type="ECO:0000313" key="3">
    <source>
        <dbReference type="Proteomes" id="UP000316095"/>
    </source>
</evidence>
<evidence type="ECO:0000256" key="1">
    <source>
        <dbReference type="SAM" id="Phobius"/>
    </source>
</evidence>
<dbReference type="AlphaFoldDB" id="A0A5C5XCZ6"/>
<evidence type="ECO:0000313" key="2">
    <source>
        <dbReference type="EMBL" id="TWT60183.1"/>
    </source>
</evidence>
<organism evidence="2 3">
    <name type="scientific">Rubinisphaera italica</name>
    <dbReference type="NCBI Taxonomy" id="2527969"/>
    <lineage>
        <taxon>Bacteria</taxon>
        <taxon>Pseudomonadati</taxon>
        <taxon>Planctomycetota</taxon>
        <taxon>Planctomycetia</taxon>
        <taxon>Planctomycetales</taxon>
        <taxon>Planctomycetaceae</taxon>
        <taxon>Rubinisphaera</taxon>
    </lineage>
</organism>
<dbReference type="EMBL" id="SJPG01000001">
    <property type="protein sequence ID" value="TWT60183.1"/>
    <property type="molecule type" value="Genomic_DNA"/>
</dbReference>
<protein>
    <submittedName>
        <fullName evidence="2">Uncharacterized protein</fullName>
    </submittedName>
</protein>
<keyword evidence="1" id="KW-0812">Transmembrane</keyword>
<sequence>MGSFALSLVVLGVLLFFASDTLASWVSLTFAIIMLVAICLMISAPSPRHSFWIGFLILSLGMHYLDDPQRSFMSTLPRFSHPTADLIYDYFLPINPNIPGLYFYTARGHSAVWYQEFDQHGKRKGIGAMSPTDKKLGGIDVSTIPVAPDSVAFEVIIREYFAMLFGILGGWLTYRPDRSRQNYEPLDQ</sequence>
<feature type="transmembrane region" description="Helical" evidence="1">
    <location>
        <begin position="49"/>
        <end position="65"/>
    </location>
</feature>
<name>A0A5C5XCZ6_9PLAN</name>
<accession>A0A5C5XCZ6</accession>
<dbReference type="Proteomes" id="UP000316095">
    <property type="component" value="Unassembled WGS sequence"/>
</dbReference>
<comment type="caution">
    <text evidence="2">The sequence shown here is derived from an EMBL/GenBank/DDBJ whole genome shotgun (WGS) entry which is preliminary data.</text>
</comment>
<keyword evidence="1" id="KW-1133">Transmembrane helix</keyword>
<keyword evidence="1" id="KW-0472">Membrane</keyword>
<reference evidence="2 3" key="1">
    <citation type="submission" date="2019-02" db="EMBL/GenBank/DDBJ databases">
        <title>Deep-cultivation of Planctomycetes and their phenomic and genomic characterization uncovers novel biology.</title>
        <authorList>
            <person name="Wiegand S."/>
            <person name="Jogler M."/>
            <person name="Boedeker C."/>
            <person name="Pinto D."/>
            <person name="Vollmers J."/>
            <person name="Rivas-Marin E."/>
            <person name="Kohn T."/>
            <person name="Peeters S.H."/>
            <person name="Heuer A."/>
            <person name="Rast P."/>
            <person name="Oberbeckmann S."/>
            <person name="Bunk B."/>
            <person name="Jeske O."/>
            <person name="Meyerdierks A."/>
            <person name="Storesund J.E."/>
            <person name="Kallscheuer N."/>
            <person name="Luecker S."/>
            <person name="Lage O.M."/>
            <person name="Pohl T."/>
            <person name="Merkel B.J."/>
            <person name="Hornburger P."/>
            <person name="Mueller R.-W."/>
            <person name="Bruemmer F."/>
            <person name="Labrenz M."/>
            <person name="Spormann A.M."/>
            <person name="Op Den Camp H."/>
            <person name="Overmann J."/>
            <person name="Amann R."/>
            <person name="Jetten M.S.M."/>
            <person name="Mascher T."/>
            <person name="Medema M.H."/>
            <person name="Devos D.P."/>
            <person name="Kaster A.-K."/>
            <person name="Ovreas L."/>
            <person name="Rohde M."/>
            <person name="Galperin M.Y."/>
            <person name="Jogler C."/>
        </authorList>
    </citation>
    <scope>NUCLEOTIDE SEQUENCE [LARGE SCALE GENOMIC DNA]</scope>
    <source>
        <strain evidence="2 3">Pan54</strain>
    </source>
</reference>
<feature type="transmembrane region" description="Helical" evidence="1">
    <location>
        <begin position="155"/>
        <end position="174"/>
    </location>
</feature>
<feature type="transmembrane region" description="Helical" evidence="1">
    <location>
        <begin position="28"/>
        <end position="44"/>
    </location>
</feature>
<proteinExistence type="predicted"/>